<evidence type="ECO:0000313" key="3">
    <source>
        <dbReference type="EMBL" id="CAB4765542.1"/>
    </source>
</evidence>
<feature type="transmembrane region" description="Helical" evidence="1">
    <location>
        <begin position="12"/>
        <end position="31"/>
    </location>
</feature>
<dbReference type="EMBL" id="CAEZZN010000016">
    <property type="protein sequence ID" value="CAB4765542.1"/>
    <property type="molecule type" value="Genomic_DNA"/>
</dbReference>
<keyword evidence="1" id="KW-0472">Membrane</keyword>
<evidence type="ECO:0000313" key="8">
    <source>
        <dbReference type="EMBL" id="CAB5054372.1"/>
    </source>
</evidence>
<reference evidence="6" key="1">
    <citation type="submission" date="2020-05" db="EMBL/GenBank/DDBJ databases">
        <authorList>
            <person name="Chiriac C."/>
            <person name="Salcher M."/>
            <person name="Ghai R."/>
            <person name="Kavagutti S V."/>
        </authorList>
    </citation>
    <scope>NUCLEOTIDE SEQUENCE</scope>
</reference>
<keyword evidence="1" id="KW-1133">Transmembrane helix</keyword>
<dbReference type="EMBL" id="CAFAAU010000010">
    <property type="protein sequence ID" value="CAB4803495.1"/>
    <property type="molecule type" value="Genomic_DNA"/>
</dbReference>
<evidence type="ECO:0000313" key="4">
    <source>
        <dbReference type="EMBL" id="CAB4803495.1"/>
    </source>
</evidence>
<keyword evidence="1" id="KW-0812">Transmembrane</keyword>
<evidence type="ECO:0000313" key="2">
    <source>
        <dbReference type="EMBL" id="CAB4700673.1"/>
    </source>
</evidence>
<sequence length="123" mass="13221">MNHASIRKTLKAGSLVFGASALFLLVLPNLFLDLLGFDSNDGLVWSMRMIATTLVALAGNMWNNAENSSDAGVANVAKVMCVSATALGVLTLMIPVQLTWFSYVYATIGFGFGLSYLINILRK</sequence>
<gene>
    <name evidence="2" type="ORF">UFOPK2627_00461</name>
    <name evidence="3" type="ORF">UFOPK2879_00641</name>
    <name evidence="4" type="ORF">UFOPK3078_00517</name>
    <name evidence="5" type="ORF">UFOPK3288_00912</name>
    <name evidence="6" type="ORF">UFOPK3990_00542</name>
    <name evidence="7" type="ORF">UFOPK4245_00720</name>
    <name evidence="8" type="ORF">UFOPK4337_00315</name>
</gene>
<evidence type="ECO:0000256" key="1">
    <source>
        <dbReference type="SAM" id="Phobius"/>
    </source>
</evidence>
<dbReference type="EMBL" id="CAFBLC010000028">
    <property type="protein sequence ID" value="CAB4854681.1"/>
    <property type="molecule type" value="Genomic_DNA"/>
</dbReference>
<protein>
    <submittedName>
        <fullName evidence="6">Unannotated protein</fullName>
    </submittedName>
</protein>
<dbReference type="EMBL" id="CAFBOQ010000011">
    <property type="protein sequence ID" value="CAB4983339.1"/>
    <property type="molecule type" value="Genomic_DNA"/>
</dbReference>
<dbReference type="EMBL" id="CAFBQD010000014">
    <property type="protein sequence ID" value="CAB5048997.1"/>
    <property type="molecule type" value="Genomic_DNA"/>
</dbReference>
<feature type="transmembrane region" description="Helical" evidence="1">
    <location>
        <begin position="43"/>
        <end position="63"/>
    </location>
</feature>
<proteinExistence type="predicted"/>
<name>A0A6J7MY91_9ZZZZ</name>
<organism evidence="6">
    <name type="scientific">freshwater metagenome</name>
    <dbReference type="NCBI Taxonomy" id="449393"/>
    <lineage>
        <taxon>unclassified sequences</taxon>
        <taxon>metagenomes</taxon>
        <taxon>ecological metagenomes</taxon>
    </lineage>
</organism>
<evidence type="ECO:0000313" key="7">
    <source>
        <dbReference type="EMBL" id="CAB5048997.1"/>
    </source>
</evidence>
<accession>A0A6J7MY91</accession>
<dbReference type="EMBL" id="CAEZYA010000009">
    <property type="protein sequence ID" value="CAB4700673.1"/>
    <property type="molecule type" value="Genomic_DNA"/>
</dbReference>
<dbReference type="EMBL" id="CAFBQM010000007">
    <property type="protein sequence ID" value="CAB5054372.1"/>
    <property type="molecule type" value="Genomic_DNA"/>
</dbReference>
<evidence type="ECO:0000313" key="5">
    <source>
        <dbReference type="EMBL" id="CAB4854681.1"/>
    </source>
</evidence>
<evidence type="ECO:0000313" key="6">
    <source>
        <dbReference type="EMBL" id="CAB4983339.1"/>
    </source>
</evidence>
<feature type="transmembrane region" description="Helical" evidence="1">
    <location>
        <begin position="100"/>
        <end position="121"/>
    </location>
</feature>
<dbReference type="AlphaFoldDB" id="A0A6J7MY91"/>
<feature type="transmembrane region" description="Helical" evidence="1">
    <location>
        <begin position="75"/>
        <end position="94"/>
    </location>
</feature>